<dbReference type="InterPro" id="IPR011356">
    <property type="entry name" value="Leucine_aapep/pepB"/>
</dbReference>
<dbReference type="InterPro" id="IPR043472">
    <property type="entry name" value="Macro_dom-like"/>
</dbReference>
<comment type="similarity">
    <text evidence="1">Belongs to the peptidase M17 family.</text>
</comment>
<feature type="domain" description="Cytosol aminopeptidase" evidence="5">
    <location>
        <begin position="317"/>
        <end position="324"/>
    </location>
</feature>
<proteinExistence type="inferred from homology"/>
<dbReference type="Gene3D" id="3.40.220.10">
    <property type="entry name" value="Leucine Aminopeptidase, subunit E, domain 1"/>
    <property type="match status" value="1"/>
</dbReference>
<keyword evidence="3" id="KW-0645">Protease</keyword>
<protein>
    <recommendedName>
        <fullName evidence="5">Cytosol aminopeptidase domain-containing protein</fullName>
    </recommendedName>
</protein>
<sequence length="479" mass="51324">MSSLVVPIDPAAPSANYADLWNNSALGDSAKKVGTTRVFFTESKVIALSSLGENYSSKKADEKREIVRKSIGSGVKALKALDGVTEIEIDASQDAQASSVAAYLAVYDFTLKTTPTRSRFDPNLKEPIPAKINIKPAAPSTDWDSGYTYAYAQNFARTLMELPANVITPTEFCNRTQTEFSGLGNVEIFVRDAAWAEEKGMRTFLSVTHGTNEPAKFLEIHYKGGNIDDRPIALLGKGITFDSGGISLKPGAGMKAMRADMGGAASVVAATWAAAKLQLPVNIVTCTPLTENLPGPSATKPGDVIYAMNGKSVEVDNTDAEGRLVLSDALYYTNTEYKPHTIIDVATLTGAMDVALGEIFTGVFSSSDELWNDLNVAGEYEFDRLWRMPLSEDYGPQIYTSNADVCNVGGTPAGSATAALFLKNFVDGIEGDAPTLKWAHLDIAGTMQLTRPTPYMETGMSGLSVRALIEFVRRASGTA</sequence>
<dbReference type="PRINTS" id="PR00481">
    <property type="entry name" value="LAMNOPPTDASE"/>
</dbReference>
<evidence type="ECO:0000256" key="2">
    <source>
        <dbReference type="ARBA" id="ARBA00022438"/>
    </source>
</evidence>
<dbReference type="GO" id="GO:0070006">
    <property type="term" value="F:metalloaminopeptidase activity"/>
    <property type="evidence" value="ECO:0007669"/>
    <property type="project" value="InterPro"/>
</dbReference>
<dbReference type="eggNOG" id="KOG2597">
    <property type="taxonomic scope" value="Eukaryota"/>
</dbReference>
<keyword evidence="4" id="KW-0378">Hydrolase</keyword>
<dbReference type="PANTHER" id="PTHR11963">
    <property type="entry name" value="LEUCINE AMINOPEPTIDASE-RELATED"/>
    <property type="match status" value="1"/>
</dbReference>
<evidence type="ECO:0000259" key="5">
    <source>
        <dbReference type="PROSITE" id="PS00631"/>
    </source>
</evidence>
<reference evidence="6 7" key="1">
    <citation type="submission" date="2015-12" db="EMBL/GenBank/DDBJ databases">
        <title>Draft genome sequence of Moniliophthora roreri, the causal agent of frosty pod rot of cacao.</title>
        <authorList>
            <person name="Aime M.C."/>
            <person name="Diaz-Valderrama J.R."/>
            <person name="Kijpornyongpan T."/>
            <person name="Phillips-Mora W."/>
        </authorList>
    </citation>
    <scope>NUCLEOTIDE SEQUENCE [LARGE SCALE GENOMIC DNA]</scope>
    <source>
        <strain evidence="6 7">MCA 2952</strain>
    </source>
</reference>
<comment type="caution">
    <text evidence="6">The sequence shown here is derived from an EMBL/GenBank/DDBJ whole genome shotgun (WGS) entry which is preliminary data.</text>
</comment>
<dbReference type="Proteomes" id="UP000054988">
    <property type="component" value="Unassembled WGS sequence"/>
</dbReference>
<evidence type="ECO:0000313" key="6">
    <source>
        <dbReference type="EMBL" id="KTB31654.1"/>
    </source>
</evidence>
<dbReference type="Gene3D" id="3.40.630.10">
    <property type="entry name" value="Zn peptidases"/>
    <property type="match status" value="1"/>
</dbReference>
<dbReference type="CDD" id="cd00433">
    <property type="entry name" value="Peptidase_M17"/>
    <property type="match status" value="1"/>
</dbReference>
<evidence type="ECO:0000256" key="1">
    <source>
        <dbReference type="ARBA" id="ARBA00009528"/>
    </source>
</evidence>
<accession>A0A0W0F5P8</accession>
<evidence type="ECO:0000313" key="7">
    <source>
        <dbReference type="Proteomes" id="UP000054988"/>
    </source>
</evidence>
<dbReference type="AlphaFoldDB" id="A0A0W0F5P8"/>
<dbReference type="GO" id="GO:0030145">
    <property type="term" value="F:manganese ion binding"/>
    <property type="evidence" value="ECO:0007669"/>
    <property type="project" value="InterPro"/>
</dbReference>
<gene>
    <name evidence="6" type="ORF">WG66_15710</name>
</gene>
<dbReference type="PANTHER" id="PTHR11963:SF23">
    <property type="entry name" value="CYTOSOL AMINOPEPTIDASE"/>
    <property type="match status" value="1"/>
</dbReference>
<evidence type="ECO:0000256" key="3">
    <source>
        <dbReference type="ARBA" id="ARBA00022670"/>
    </source>
</evidence>
<name>A0A0W0F5P8_MONRR</name>
<dbReference type="GO" id="GO:0005737">
    <property type="term" value="C:cytoplasm"/>
    <property type="evidence" value="ECO:0007669"/>
    <property type="project" value="InterPro"/>
</dbReference>
<dbReference type="InterPro" id="IPR000819">
    <property type="entry name" value="Peptidase_M17_C"/>
</dbReference>
<keyword evidence="2" id="KW-0031">Aminopeptidase</keyword>
<organism evidence="6 7">
    <name type="scientific">Moniliophthora roreri</name>
    <name type="common">Frosty pod rot fungus</name>
    <name type="synonym">Monilia roreri</name>
    <dbReference type="NCBI Taxonomy" id="221103"/>
    <lineage>
        <taxon>Eukaryota</taxon>
        <taxon>Fungi</taxon>
        <taxon>Dikarya</taxon>
        <taxon>Basidiomycota</taxon>
        <taxon>Agaricomycotina</taxon>
        <taxon>Agaricomycetes</taxon>
        <taxon>Agaricomycetidae</taxon>
        <taxon>Agaricales</taxon>
        <taxon>Marasmiineae</taxon>
        <taxon>Marasmiaceae</taxon>
        <taxon>Moniliophthora</taxon>
    </lineage>
</organism>
<dbReference type="GO" id="GO:0006508">
    <property type="term" value="P:proteolysis"/>
    <property type="evidence" value="ECO:0007669"/>
    <property type="project" value="UniProtKB-KW"/>
</dbReference>
<dbReference type="Pfam" id="PF00883">
    <property type="entry name" value="Peptidase_M17"/>
    <property type="match status" value="1"/>
</dbReference>
<dbReference type="EMBL" id="LATX01002301">
    <property type="protein sequence ID" value="KTB31654.1"/>
    <property type="molecule type" value="Genomic_DNA"/>
</dbReference>
<dbReference type="SUPFAM" id="SSF53187">
    <property type="entry name" value="Zn-dependent exopeptidases"/>
    <property type="match status" value="1"/>
</dbReference>
<evidence type="ECO:0000256" key="4">
    <source>
        <dbReference type="ARBA" id="ARBA00022801"/>
    </source>
</evidence>
<dbReference type="SUPFAM" id="SSF52949">
    <property type="entry name" value="Macro domain-like"/>
    <property type="match status" value="1"/>
</dbReference>
<dbReference type="PROSITE" id="PS00631">
    <property type="entry name" value="CYTOSOL_AP"/>
    <property type="match status" value="1"/>
</dbReference>